<dbReference type="GO" id="GO:0016020">
    <property type="term" value="C:membrane"/>
    <property type="evidence" value="ECO:0007669"/>
    <property type="project" value="InterPro"/>
</dbReference>
<sequence length="243" mass="27069">MQDVGEQQLAARAQASGALFIPDLCAPRALLFLVLLAELMVLMYTLAVSSLPRFDWTVLATGSVLVQWLVLASAVALCLLRGWFSRHSLWLAAAGSLLLVVAVTGLSSELILRFYPALMADADDRWWVLRNMLVAALVAGIALRYFYLQQQLTLRERSELQARIDSLQARIRPHFLFNTLNSIASLIASHPERAEAAVEDLAELFRASLRHSGPGDTVAEEVRRCELYLGIERLRLGDRLQVE</sequence>
<dbReference type="EMBL" id="DMND01000134">
    <property type="protein sequence ID" value="HAN28043.1"/>
    <property type="molecule type" value="Genomic_DNA"/>
</dbReference>
<feature type="transmembrane region" description="Helical" evidence="1">
    <location>
        <begin position="127"/>
        <end position="147"/>
    </location>
</feature>
<proteinExistence type="predicted"/>
<dbReference type="InterPro" id="IPR050640">
    <property type="entry name" value="Bact_2-comp_sensor_kinase"/>
</dbReference>
<dbReference type="GO" id="GO:0000155">
    <property type="term" value="F:phosphorelay sensor kinase activity"/>
    <property type="evidence" value="ECO:0007669"/>
    <property type="project" value="InterPro"/>
</dbReference>
<organism evidence="3 4">
    <name type="scientific">Haliea salexigens</name>
    <dbReference type="NCBI Taxonomy" id="287487"/>
    <lineage>
        <taxon>Bacteria</taxon>
        <taxon>Pseudomonadati</taxon>
        <taxon>Pseudomonadota</taxon>
        <taxon>Gammaproteobacteria</taxon>
        <taxon>Cellvibrionales</taxon>
        <taxon>Halieaceae</taxon>
        <taxon>Haliea</taxon>
    </lineage>
</organism>
<evidence type="ECO:0000313" key="4">
    <source>
        <dbReference type="Proteomes" id="UP000259273"/>
    </source>
</evidence>
<comment type="caution">
    <text evidence="3">The sequence shown here is derived from an EMBL/GenBank/DDBJ whole genome shotgun (WGS) entry which is preliminary data.</text>
</comment>
<feature type="transmembrane region" description="Helical" evidence="1">
    <location>
        <begin position="89"/>
        <end position="107"/>
    </location>
</feature>
<keyword evidence="1" id="KW-0812">Transmembrane</keyword>
<feature type="domain" description="Signal transduction histidine kinase internal region" evidence="2">
    <location>
        <begin position="162"/>
        <end position="240"/>
    </location>
</feature>
<feature type="non-terminal residue" evidence="3">
    <location>
        <position position="243"/>
    </location>
</feature>
<name>A0A3C1KNK5_9GAMM</name>
<keyword evidence="1" id="KW-0472">Membrane</keyword>
<dbReference type="Proteomes" id="UP000259273">
    <property type="component" value="Unassembled WGS sequence"/>
</dbReference>
<gene>
    <name evidence="3" type="ORF">DCP75_10070</name>
</gene>
<reference evidence="3 4" key="1">
    <citation type="journal article" date="2018" name="Nat. Biotechnol.">
        <title>A standardized bacterial taxonomy based on genome phylogeny substantially revises the tree of life.</title>
        <authorList>
            <person name="Parks D.H."/>
            <person name="Chuvochina M."/>
            <person name="Waite D.W."/>
            <person name="Rinke C."/>
            <person name="Skarshewski A."/>
            <person name="Chaumeil P.A."/>
            <person name="Hugenholtz P."/>
        </authorList>
    </citation>
    <scope>NUCLEOTIDE SEQUENCE [LARGE SCALE GENOMIC DNA]</scope>
    <source>
        <strain evidence="3">UBA9158</strain>
    </source>
</reference>
<evidence type="ECO:0000313" key="3">
    <source>
        <dbReference type="EMBL" id="HAN28043.1"/>
    </source>
</evidence>
<dbReference type="PANTHER" id="PTHR34220:SF7">
    <property type="entry name" value="SENSOR HISTIDINE KINASE YPDA"/>
    <property type="match status" value="1"/>
</dbReference>
<evidence type="ECO:0000256" key="1">
    <source>
        <dbReference type="SAM" id="Phobius"/>
    </source>
</evidence>
<dbReference type="Pfam" id="PF06580">
    <property type="entry name" value="His_kinase"/>
    <property type="match status" value="1"/>
</dbReference>
<dbReference type="InterPro" id="IPR010559">
    <property type="entry name" value="Sig_transdc_His_kin_internal"/>
</dbReference>
<feature type="transmembrane region" description="Helical" evidence="1">
    <location>
        <begin position="59"/>
        <end position="80"/>
    </location>
</feature>
<accession>A0A3C1KNK5</accession>
<protein>
    <recommendedName>
        <fullName evidence="2">Signal transduction histidine kinase internal region domain-containing protein</fullName>
    </recommendedName>
</protein>
<keyword evidence="1" id="KW-1133">Transmembrane helix</keyword>
<feature type="transmembrane region" description="Helical" evidence="1">
    <location>
        <begin position="29"/>
        <end position="47"/>
    </location>
</feature>
<dbReference type="PANTHER" id="PTHR34220">
    <property type="entry name" value="SENSOR HISTIDINE KINASE YPDA"/>
    <property type="match status" value="1"/>
</dbReference>
<dbReference type="STRING" id="1121937.GCA_000423125_01897"/>
<evidence type="ECO:0000259" key="2">
    <source>
        <dbReference type="Pfam" id="PF06580"/>
    </source>
</evidence>
<dbReference type="AlphaFoldDB" id="A0A3C1KNK5"/>